<dbReference type="CDD" id="cd16144">
    <property type="entry name" value="ARS_like"/>
    <property type="match status" value="1"/>
</dbReference>
<evidence type="ECO:0000259" key="7">
    <source>
        <dbReference type="Pfam" id="PF00884"/>
    </source>
</evidence>
<comment type="cofactor">
    <cofactor evidence="1">
        <name>Ca(2+)</name>
        <dbReference type="ChEBI" id="CHEBI:29108"/>
    </cofactor>
</comment>
<evidence type="ECO:0000256" key="6">
    <source>
        <dbReference type="ARBA" id="ARBA00022837"/>
    </source>
</evidence>
<dbReference type="Proteomes" id="UP000679725">
    <property type="component" value="Unassembled WGS sequence"/>
</dbReference>
<protein>
    <submittedName>
        <fullName evidence="8">Arylsulfatase</fullName>
        <ecNumber evidence="8">3.1.6.1</ecNumber>
    </submittedName>
</protein>
<comment type="caution">
    <text evidence="8">The sequence shown here is derived from an EMBL/GenBank/DDBJ whole genome shotgun (WGS) entry which is preliminary data.</text>
</comment>
<dbReference type="InterPro" id="IPR000917">
    <property type="entry name" value="Sulfatase_N"/>
</dbReference>
<keyword evidence="3" id="KW-0479">Metal-binding</keyword>
<reference evidence="8 9" key="1">
    <citation type="submission" date="2021-04" db="EMBL/GenBank/DDBJ databases">
        <authorList>
            <person name="Rodrigo-Torres L."/>
            <person name="Arahal R. D."/>
            <person name="Lucena T."/>
        </authorList>
    </citation>
    <scope>NUCLEOTIDE SEQUENCE [LARGE SCALE GENOMIC DNA]</scope>
    <source>
        <strain evidence="8 9">CECT 9623</strain>
    </source>
</reference>
<dbReference type="PANTHER" id="PTHR42693:SF42">
    <property type="entry name" value="ARYLSULFATASE G"/>
    <property type="match status" value="1"/>
</dbReference>
<dbReference type="InterPro" id="IPR017850">
    <property type="entry name" value="Alkaline_phosphatase_core_sf"/>
</dbReference>
<gene>
    <name evidence="8" type="primary">atsA_3</name>
    <name evidence="8" type="ORF">DYBT9623_01810</name>
</gene>
<keyword evidence="6" id="KW-0106">Calcium</keyword>
<name>A0ABM8UNJ5_9BACT</name>
<evidence type="ECO:0000313" key="9">
    <source>
        <dbReference type="Proteomes" id="UP000679725"/>
    </source>
</evidence>
<dbReference type="InterPro" id="IPR050738">
    <property type="entry name" value="Sulfatase"/>
</dbReference>
<evidence type="ECO:0000256" key="2">
    <source>
        <dbReference type="ARBA" id="ARBA00008779"/>
    </source>
</evidence>
<dbReference type="InterPro" id="IPR024607">
    <property type="entry name" value="Sulfatase_CS"/>
</dbReference>
<evidence type="ECO:0000256" key="4">
    <source>
        <dbReference type="ARBA" id="ARBA00022729"/>
    </source>
</evidence>
<evidence type="ECO:0000313" key="8">
    <source>
        <dbReference type="EMBL" id="CAG5069075.1"/>
    </source>
</evidence>
<accession>A0ABM8UNJ5</accession>
<dbReference type="Pfam" id="PF00884">
    <property type="entry name" value="Sulfatase"/>
    <property type="match status" value="1"/>
</dbReference>
<comment type="similarity">
    <text evidence="2">Belongs to the sulfatase family.</text>
</comment>
<dbReference type="EC" id="3.1.6.1" evidence="8"/>
<dbReference type="Gene3D" id="3.30.1120.10">
    <property type="match status" value="1"/>
</dbReference>
<evidence type="ECO:0000256" key="3">
    <source>
        <dbReference type="ARBA" id="ARBA00022723"/>
    </source>
</evidence>
<keyword evidence="5 8" id="KW-0378">Hydrolase</keyword>
<dbReference type="PANTHER" id="PTHR42693">
    <property type="entry name" value="ARYLSULFATASE FAMILY MEMBER"/>
    <property type="match status" value="1"/>
</dbReference>
<keyword evidence="9" id="KW-1185">Reference proteome</keyword>
<evidence type="ECO:0000256" key="5">
    <source>
        <dbReference type="ARBA" id="ARBA00022801"/>
    </source>
</evidence>
<evidence type="ECO:0000256" key="1">
    <source>
        <dbReference type="ARBA" id="ARBA00001913"/>
    </source>
</evidence>
<dbReference type="Gene3D" id="3.40.720.10">
    <property type="entry name" value="Alkaline Phosphatase, subunit A"/>
    <property type="match status" value="1"/>
</dbReference>
<dbReference type="GO" id="GO:0004065">
    <property type="term" value="F:arylsulfatase activity"/>
    <property type="evidence" value="ECO:0007669"/>
    <property type="project" value="UniProtKB-EC"/>
</dbReference>
<proteinExistence type="inferred from homology"/>
<sequence length="534" mass="59653">MNGGLFHLICHTYLRESFLYYQMKKLFAPVVLVIITCLNTFSQVAQKPNIIIFLVDDMGWQDTSVPFWNKTTSFNQRYNTPNMERLAKAGTKFTNAYAMPVCTPTRVSLLTGVNAAHHRVTHWTSPDQNKNTDHPDSVFNAVDWNINGLSPEAGIPHTFHATPLPAVLRNNGYFTILSGKAHFGSSGTPGADPTNLGFDVNIAGSSIGHPASYLGKKNYDAPAKGKPSRNAVPGLEAYHGTDTFLSDAITIEALKALEKPINEKQPFFLYLSHYAVHTPINADQRYLARYLKMGLDSVEAKYATLVEGMDKSLGDVLDYLDNKNIAKNTVVIFMSDNGGLSRTPPRGGKAWTHNLPLKAGKGSVYEGGIREPMLVRWPEVTKPGTVAGQYVIIEDFFPTILDIAGVKNPELIQETDGESFVKILKNPSLKNDQRELVWHHPNRWTPDEGPNIHYASAMRKGHWKLIYDYKKASLELYNLKSDIGEENNLADSNPAKVKELAKLFTQKLKKWDAQWPTFKTTGKLVPWPDQVIKQ</sequence>
<dbReference type="SUPFAM" id="SSF53649">
    <property type="entry name" value="Alkaline phosphatase-like"/>
    <property type="match status" value="1"/>
</dbReference>
<organism evidence="8 9">
    <name type="scientific">Dyadobacter linearis</name>
    <dbReference type="NCBI Taxonomy" id="2823330"/>
    <lineage>
        <taxon>Bacteria</taxon>
        <taxon>Pseudomonadati</taxon>
        <taxon>Bacteroidota</taxon>
        <taxon>Cytophagia</taxon>
        <taxon>Cytophagales</taxon>
        <taxon>Spirosomataceae</taxon>
        <taxon>Dyadobacter</taxon>
    </lineage>
</organism>
<keyword evidence="4" id="KW-0732">Signal</keyword>
<dbReference type="PROSITE" id="PS00523">
    <property type="entry name" value="SULFATASE_1"/>
    <property type="match status" value="1"/>
</dbReference>
<dbReference type="EMBL" id="CAJRAU010000002">
    <property type="protein sequence ID" value="CAG5069075.1"/>
    <property type="molecule type" value="Genomic_DNA"/>
</dbReference>
<feature type="domain" description="Sulfatase N-terminal" evidence="7">
    <location>
        <begin position="48"/>
        <end position="406"/>
    </location>
</feature>